<dbReference type="Gene3D" id="3.40.1810.10">
    <property type="entry name" value="Transcription factor, MADS-box"/>
    <property type="match status" value="1"/>
</dbReference>
<gene>
    <name evidence="9" type="ORF">C4D60_Mb01t08000</name>
</gene>
<dbReference type="GO" id="GO:0003700">
    <property type="term" value="F:DNA-binding transcription factor activity"/>
    <property type="evidence" value="ECO:0007669"/>
    <property type="project" value="InterPro"/>
</dbReference>
<keyword evidence="3" id="KW-0238">DNA-binding</keyword>
<comment type="subcellular location">
    <subcellularLocation>
        <location evidence="1">Nucleus</location>
    </subcellularLocation>
</comment>
<evidence type="ECO:0000313" key="9">
    <source>
        <dbReference type="EMBL" id="THU62712.1"/>
    </source>
</evidence>
<evidence type="ECO:0000256" key="5">
    <source>
        <dbReference type="ARBA" id="ARBA00023242"/>
    </source>
</evidence>
<dbReference type="InterPro" id="IPR002100">
    <property type="entry name" value="TF_MADSbox"/>
</dbReference>
<dbReference type="Proteomes" id="UP000317650">
    <property type="component" value="Chromosome 1"/>
</dbReference>
<dbReference type="EMBL" id="PYDT01000004">
    <property type="protein sequence ID" value="THU62712.1"/>
    <property type="molecule type" value="Genomic_DNA"/>
</dbReference>
<dbReference type="GO" id="GO:0005634">
    <property type="term" value="C:nucleus"/>
    <property type="evidence" value="ECO:0007669"/>
    <property type="project" value="UniProtKB-SubCell"/>
</dbReference>
<dbReference type="CDD" id="cd00265">
    <property type="entry name" value="MADS_MEF2_like"/>
    <property type="match status" value="1"/>
</dbReference>
<comment type="caution">
    <text evidence="9">The sequence shown here is derived from an EMBL/GenBank/DDBJ whole genome shotgun (WGS) entry which is preliminary data.</text>
</comment>
<evidence type="ECO:0000256" key="3">
    <source>
        <dbReference type="ARBA" id="ARBA00023125"/>
    </source>
</evidence>
<dbReference type="PROSITE" id="PS51297">
    <property type="entry name" value="K_BOX"/>
    <property type="match status" value="1"/>
</dbReference>
<evidence type="ECO:0000256" key="1">
    <source>
        <dbReference type="ARBA" id="ARBA00004123"/>
    </source>
</evidence>
<dbReference type="FunFam" id="3.40.1810.10:FF:000026">
    <property type="entry name" value="MADS-box transcription factor 29"/>
    <property type="match status" value="1"/>
</dbReference>
<keyword evidence="2" id="KW-0805">Transcription regulation</keyword>
<evidence type="ECO:0000259" key="7">
    <source>
        <dbReference type="PROSITE" id="PS50066"/>
    </source>
</evidence>
<proteinExistence type="predicted"/>
<evidence type="ECO:0000259" key="8">
    <source>
        <dbReference type="PROSITE" id="PS51297"/>
    </source>
</evidence>
<comment type="function">
    <text evidence="6">Probable transcription factor.</text>
</comment>
<dbReference type="AlphaFoldDB" id="A0A4S8JN39"/>
<organism evidence="9 10">
    <name type="scientific">Musa balbisiana</name>
    <name type="common">Banana</name>
    <dbReference type="NCBI Taxonomy" id="52838"/>
    <lineage>
        <taxon>Eukaryota</taxon>
        <taxon>Viridiplantae</taxon>
        <taxon>Streptophyta</taxon>
        <taxon>Embryophyta</taxon>
        <taxon>Tracheophyta</taxon>
        <taxon>Spermatophyta</taxon>
        <taxon>Magnoliopsida</taxon>
        <taxon>Liliopsida</taxon>
        <taxon>Zingiberales</taxon>
        <taxon>Musaceae</taxon>
        <taxon>Musa</taxon>
    </lineage>
</organism>
<dbReference type="PRINTS" id="PR00404">
    <property type="entry name" value="MADSDOMAIN"/>
</dbReference>
<evidence type="ECO:0000256" key="6">
    <source>
        <dbReference type="ARBA" id="ARBA00037260"/>
    </source>
</evidence>
<dbReference type="Pfam" id="PF00319">
    <property type="entry name" value="SRF-TF"/>
    <property type="match status" value="1"/>
</dbReference>
<evidence type="ECO:0000256" key="4">
    <source>
        <dbReference type="ARBA" id="ARBA00023163"/>
    </source>
</evidence>
<evidence type="ECO:0000313" key="10">
    <source>
        <dbReference type="Proteomes" id="UP000317650"/>
    </source>
</evidence>
<dbReference type="GO" id="GO:0000977">
    <property type="term" value="F:RNA polymerase II transcription regulatory region sequence-specific DNA binding"/>
    <property type="evidence" value="ECO:0007669"/>
    <property type="project" value="InterPro"/>
</dbReference>
<dbReference type="PANTHER" id="PTHR48019">
    <property type="entry name" value="SERUM RESPONSE FACTOR HOMOLOG"/>
    <property type="match status" value="1"/>
</dbReference>
<dbReference type="PROSITE" id="PS50066">
    <property type="entry name" value="MADS_BOX_2"/>
    <property type="match status" value="1"/>
</dbReference>
<dbReference type="GO" id="GO:0045944">
    <property type="term" value="P:positive regulation of transcription by RNA polymerase II"/>
    <property type="evidence" value="ECO:0007669"/>
    <property type="project" value="InterPro"/>
</dbReference>
<dbReference type="SMART" id="SM00432">
    <property type="entry name" value="MADS"/>
    <property type="match status" value="1"/>
</dbReference>
<accession>A0A4S8JN39</accession>
<dbReference type="PROSITE" id="PS00350">
    <property type="entry name" value="MADS_BOX_1"/>
    <property type="match status" value="1"/>
</dbReference>
<keyword evidence="4" id="KW-0804">Transcription</keyword>
<dbReference type="InterPro" id="IPR033896">
    <property type="entry name" value="MEF2-like_N"/>
</dbReference>
<dbReference type="InterPro" id="IPR050142">
    <property type="entry name" value="MADS-box/MEF2_TF"/>
</dbReference>
<dbReference type="GO" id="GO:0046983">
    <property type="term" value="F:protein dimerization activity"/>
    <property type="evidence" value="ECO:0007669"/>
    <property type="project" value="InterPro"/>
</dbReference>
<dbReference type="Pfam" id="PF01486">
    <property type="entry name" value="K-box"/>
    <property type="match status" value="1"/>
</dbReference>
<dbReference type="SUPFAM" id="SSF55455">
    <property type="entry name" value="SRF-like"/>
    <property type="match status" value="1"/>
</dbReference>
<protein>
    <submittedName>
        <fullName evidence="9">Uncharacterized protein</fullName>
    </submittedName>
</protein>
<evidence type="ECO:0000256" key="2">
    <source>
        <dbReference type="ARBA" id="ARBA00023015"/>
    </source>
</evidence>
<keyword evidence="10" id="KW-1185">Reference proteome</keyword>
<reference evidence="9 10" key="1">
    <citation type="journal article" date="2019" name="Nat. Plants">
        <title>Genome sequencing of Musa balbisiana reveals subgenome evolution and function divergence in polyploid bananas.</title>
        <authorList>
            <person name="Yao X."/>
        </authorList>
    </citation>
    <scope>NUCLEOTIDE SEQUENCE [LARGE SCALE GENOMIC DNA]</scope>
    <source>
        <strain evidence="10">cv. DH-PKW</strain>
        <tissue evidence="9">Leaves</tissue>
    </source>
</reference>
<dbReference type="InterPro" id="IPR002487">
    <property type="entry name" value="TF_Kbox"/>
</dbReference>
<keyword evidence="5" id="KW-0539">Nucleus</keyword>
<dbReference type="STRING" id="52838.A0A4S8JN39"/>
<sequence>MGRGKIEIKRIENPTNRQVTFSKRRGGLLKKANELAILCDAQVGVIIFSSTGKLFEYCSPHLSMRQLIERYQRVTNTHFEEINSQQQIICEISRMRDENDKLQASMRQFTGEDLASLTLNEVNQLEEQLEYSVNKVRARKHQLLHQQLENLRRKEHILEDEHNYLCRVLAEHQAAMEHQQVVAMEHKVGDVPMLEHFGHLYAEEPSRNLLQLSPQMHAFRLQPTQPNLQEATFQGHYLQLW</sequence>
<feature type="domain" description="MADS-box" evidence="7">
    <location>
        <begin position="1"/>
        <end position="61"/>
    </location>
</feature>
<name>A0A4S8JN39_MUSBA</name>
<feature type="domain" description="K-box" evidence="8">
    <location>
        <begin position="85"/>
        <end position="175"/>
    </location>
</feature>
<dbReference type="InterPro" id="IPR036879">
    <property type="entry name" value="TF_MADSbox_sf"/>
</dbReference>